<sequence>MEKMVARRQAPRNAVPRKHIPMNQLFSLNVDDEIWQDVGLTDQWDDSTPPPWLADDSVRSGIRGMLDIDRSQEELVRLSHERDAMQCWFSEEWAILAVALEETSEFCGVFDCAHGLTMRAVQPDALYQLLQKKEDLLHLCCQWQADLGDMRASEGIPAWGPSPEELRDTRLDMRGEFLDAEGRGEAVYGHRTGMEGFEDEEDVEDEVVDCDEDIYNTVIAFDTVEGRDIASDVSDTDQ</sequence>
<evidence type="ECO:0000313" key="1">
    <source>
        <dbReference type="EMBL" id="KAL0567136.1"/>
    </source>
</evidence>
<protein>
    <submittedName>
        <fullName evidence="1">Uncharacterized protein</fullName>
    </submittedName>
</protein>
<name>A0ABR3EW36_9AGAR</name>
<dbReference type="Proteomes" id="UP001465976">
    <property type="component" value="Unassembled WGS sequence"/>
</dbReference>
<accession>A0ABR3EW36</accession>
<organism evidence="1 2">
    <name type="scientific">Marasmius crinis-equi</name>
    <dbReference type="NCBI Taxonomy" id="585013"/>
    <lineage>
        <taxon>Eukaryota</taxon>
        <taxon>Fungi</taxon>
        <taxon>Dikarya</taxon>
        <taxon>Basidiomycota</taxon>
        <taxon>Agaricomycotina</taxon>
        <taxon>Agaricomycetes</taxon>
        <taxon>Agaricomycetidae</taxon>
        <taxon>Agaricales</taxon>
        <taxon>Marasmiineae</taxon>
        <taxon>Marasmiaceae</taxon>
        <taxon>Marasmius</taxon>
    </lineage>
</organism>
<gene>
    <name evidence="1" type="ORF">V5O48_014855</name>
</gene>
<comment type="caution">
    <text evidence="1">The sequence shown here is derived from an EMBL/GenBank/DDBJ whole genome shotgun (WGS) entry which is preliminary data.</text>
</comment>
<evidence type="ECO:0000313" key="2">
    <source>
        <dbReference type="Proteomes" id="UP001465976"/>
    </source>
</evidence>
<proteinExistence type="predicted"/>
<reference evidence="1 2" key="1">
    <citation type="submission" date="2024-02" db="EMBL/GenBank/DDBJ databases">
        <title>A draft genome for the cacao thread blight pathogen Marasmius crinis-equi.</title>
        <authorList>
            <person name="Cohen S.P."/>
            <person name="Baruah I.K."/>
            <person name="Amoako-Attah I."/>
            <person name="Bukari Y."/>
            <person name="Meinhardt L.W."/>
            <person name="Bailey B.A."/>
        </authorList>
    </citation>
    <scope>NUCLEOTIDE SEQUENCE [LARGE SCALE GENOMIC DNA]</scope>
    <source>
        <strain evidence="1 2">GH-76</strain>
    </source>
</reference>
<dbReference type="EMBL" id="JBAHYK010001664">
    <property type="protein sequence ID" value="KAL0567136.1"/>
    <property type="molecule type" value="Genomic_DNA"/>
</dbReference>
<keyword evidence="2" id="KW-1185">Reference proteome</keyword>